<comment type="caution">
    <text evidence="2">The sequence shown here is derived from an EMBL/GenBank/DDBJ whole genome shotgun (WGS) entry which is preliminary data.</text>
</comment>
<dbReference type="OrthoDB" id="2685291at2759"/>
<dbReference type="PANTHER" id="PTHR11439">
    <property type="entry name" value="GAG-POL-RELATED RETROTRANSPOSON"/>
    <property type="match status" value="1"/>
</dbReference>
<organism evidence="2 3">
    <name type="scientific">Austropuccinia psidii MF-1</name>
    <dbReference type="NCBI Taxonomy" id="1389203"/>
    <lineage>
        <taxon>Eukaryota</taxon>
        <taxon>Fungi</taxon>
        <taxon>Dikarya</taxon>
        <taxon>Basidiomycota</taxon>
        <taxon>Pucciniomycotina</taxon>
        <taxon>Pucciniomycetes</taxon>
        <taxon>Pucciniales</taxon>
        <taxon>Sphaerophragmiaceae</taxon>
        <taxon>Austropuccinia</taxon>
    </lineage>
</organism>
<protein>
    <recommendedName>
        <fullName evidence="1">Reverse transcriptase Ty1/copia-type domain-containing protein</fullName>
    </recommendedName>
</protein>
<reference evidence="2" key="1">
    <citation type="submission" date="2021-03" db="EMBL/GenBank/DDBJ databases">
        <title>Draft genome sequence of rust myrtle Austropuccinia psidii MF-1, a brazilian biotype.</title>
        <authorList>
            <person name="Quecine M.C."/>
            <person name="Pachon D.M.R."/>
            <person name="Bonatelli M.L."/>
            <person name="Correr F.H."/>
            <person name="Franceschini L.M."/>
            <person name="Leite T.F."/>
            <person name="Margarido G.R.A."/>
            <person name="Almeida C.A."/>
            <person name="Ferrarezi J.A."/>
            <person name="Labate C.A."/>
        </authorList>
    </citation>
    <scope>NUCLEOTIDE SEQUENCE</scope>
    <source>
        <strain evidence="2">MF-1</strain>
    </source>
</reference>
<gene>
    <name evidence="2" type="ORF">O181_080858</name>
</gene>
<dbReference type="EMBL" id="AVOT02045790">
    <property type="protein sequence ID" value="MBW0541143.1"/>
    <property type="molecule type" value="Genomic_DNA"/>
</dbReference>
<keyword evidence="3" id="KW-1185">Reference proteome</keyword>
<dbReference type="Proteomes" id="UP000765509">
    <property type="component" value="Unassembled WGS sequence"/>
</dbReference>
<dbReference type="Pfam" id="PF07727">
    <property type="entry name" value="RVT_2"/>
    <property type="match status" value="1"/>
</dbReference>
<evidence type="ECO:0000313" key="2">
    <source>
        <dbReference type="EMBL" id="MBW0541143.1"/>
    </source>
</evidence>
<dbReference type="InterPro" id="IPR013103">
    <property type="entry name" value="RVT_2"/>
</dbReference>
<accession>A0A9Q3FJF8</accession>
<sequence>MWLTTIGFTTSVLDPCVFLWRGEHPVWLYIHVDDIAIFGSHVEDFKAEILKEFEIKDVGPAGLMLGIKVTHFPDYISLDQHHFIDSLLELYGMSDCNPVATPLVPNEHLSPATSDEISEFEKLKVNFQRAVGSINFLSTATRPDLLFAVSSLSQHLERPGILHWKSFLHVLKYLKGTQDIGLTYPRCINVGIVAYTDADWGNCRILRRWVTGFLATVGGSLVLWKTRKQPSVSLSTAEEEYKALCDLTSELMWLKQWCRECDFLQLDNPIPVHEDNQSCISIVKGDCNLNNKRMKHVYIQLHFIKEAVKNNMINLIYTPTADMLADFLTKTVPSLQSCLNSKLYTIDKNPRAQISAHDCRTT</sequence>
<feature type="domain" description="Reverse transcriptase Ty1/copia-type" evidence="1">
    <location>
        <begin position="6"/>
        <end position="104"/>
    </location>
</feature>
<dbReference type="InterPro" id="IPR043502">
    <property type="entry name" value="DNA/RNA_pol_sf"/>
</dbReference>
<dbReference type="PANTHER" id="PTHR11439:SF463">
    <property type="entry name" value="REVERSE TRANSCRIPTASE TY1_COPIA-TYPE DOMAIN-CONTAINING PROTEIN"/>
    <property type="match status" value="1"/>
</dbReference>
<name>A0A9Q3FJF8_9BASI</name>
<dbReference type="AlphaFoldDB" id="A0A9Q3FJF8"/>
<proteinExistence type="predicted"/>
<evidence type="ECO:0000313" key="3">
    <source>
        <dbReference type="Proteomes" id="UP000765509"/>
    </source>
</evidence>
<dbReference type="SUPFAM" id="SSF56672">
    <property type="entry name" value="DNA/RNA polymerases"/>
    <property type="match status" value="1"/>
</dbReference>
<dbReference type="CDD" id="cd09272">
    <property type="entry name" value="RNase_HI_RT_Ty1"/>
    <property type="match status" value="1"/>
</dbReference>
<evidence type="ECO:0000259" key="1">
    <source>
        <dbReference type="Pfam" id="PF07727"/>
    </source>
</evidence>